<dbReference type="PANTHER" id="PTHR33744:SF17">
    <property type="entry name" value="CONSERVED PROTEIN"/>
    <property type="match status" value="1"/>
</dbReference>
<dbReference type="KEGG" id="sace:GIY23_11845"/>
<gene>
    <name evidence="6" type="ORF">GIY23_11845</name>
</gene>
<name>A0A5Q3QF25_9PSEU</name>
<dbReference type="Gene3D" id="1.10.10.2840">
    <property type="entry name" value="PucR C-terminal helix-turn-helix domain"/>
    <property type="match status" value="1"/>
</dbReference>
<dbReference type="InterPro" id="IPR042070">
    <property type="entry name" value="PucR_C-HTH_sf"/>
</dbReference>
<feature type="region of interest" description="Disordered" evidence="2">
    <location>
        <begin position="1"/>
        <end position="23"/>
    </location>
</feature>
<feature type="domain" description="Purine catabolism PurC-like" evidence="3">
    <location>
        <begin position="45"/>
        <end position="157"/>
    </location>
</feature>
<dbReference type="Pfam" id="PF17853">
    <property type="entry name" value="GGDEF_2"/>
    <property type="match status" value="1"/>
</dbReference>
<evidence type="ECO:0000313" key="6">
    <source>
        <dbReference type="EMBL" id="QGK70125.1"/>
    </source>
</evidence>
<reference evidence="7" key="1">
    <citation type="submission" date="2019-11" db="EMBL/GenBank/DDBJ databases">
        <title>The complete genome sequence of Saccharopolyspora sp. E2A.</title>
        <authorList>
            <person name="Zhang G."/>
        </authorList>
    </citation>
    <scope>NUCLEOTIDE SEQUENCE [LARGE SCALE GENOMIC DNA]</scope>
    <source>
        <strain evidence="7">E2A</strain>
    </source>
</reference>
<dbReference type="Pfam" id="PF13556">
    <property type="entry name" value="HTH_30"/>
    <property type="match status" value="1"/>
</dbReference>
<evidence type="ECO:0000256" key="1">
    <source>
        <dbReference type="ARBA" id="ARBA00006754"/>
    </source>
</evidence>
<feature type="domain" description="CdaR GGDEF-like" evidence="5">
    <location>
        <begin position="314"/>
        <end position="430"/>
    </location>
</feature>
<feature type="domain" description="PucR C-terminal helix-turn-helix" evidence="4">
    <location>
        <begin position="497"/>
        <end position="554"/>
    </location>
</feature>
<comment type="similarity">
    <text evidence="1">Belongs to the CdaR family.</text>
</comment>
<dbReference type="InterPro" id="IPR051448">
    <property type="entry name" value="CdaR-like_regulators"/>
</dbReference>
<dbReference type="InterPro" id="IPR025736">
    <property type="entry name" value="PucR_C-HTH_dom"/>
</dbReference>
<keyword evidence="7" id="KW-1185">Reference proteome</keyword>
<protein>
    <submittedName>
        <fullName evidence="6">PucR family transcriptional regulator</fullName>
    </submittedName>
</protein>
<evidence type="ECO:0000256" key="2">
    <source>
        <dbReference type="SAM" id="MobiDB-lite"/>
    </source>
</evidence>
<dbReference type="AlphaFoldDB" id="A0A5Q3QF25"/>
<sequence>MMQYTGRAGTRDSGGTHENTGNAGRRYCGFLQPAVERSAVRLRTLFDDPELGLRLLAGREELDREIRWVYTTDLRDPRRYLTGGELVLSGLMWRDGPEDSDAFVAALAEAGVAALVAGTARLGSTPRDLVNACRRRRVPLLELPVTVSFNSVSDRVILDVVAERSTPSRGRGPLVSAVADGADTGDLARLVASEWGTGCLIMSTMDRLVAEAGMTEELTAPARRMMIDAYLRASRAPVFVEPESESAMTVFGVGNADEARVADWFVAIPGAHEVDSAMVAELGTALALVRSRLDEGRRVAAQAVGTVLRLVTEGNGTQPEINAQLAALGHDTARPAWVVAAEVSDGPALTERMLAELAAALDLPAITGRTDDEVFAVLRAPDDPVAVLTELRRRVQALDPALGNATVSMGVSAAVPVNALRGAIEEARHARLLARHRLDRGARSTDSGSRSACVVDGSEIATHQLLLAAVPDTVQESFRRRLLRDLQDYDAEHQSDLINTLAVFLETACSWSRAASRLHVHVNTLRYRIKRVEEITGRDLGRFGDRVDLYLALELG</sequence>
<dbReference type="InterPro" id="IPR012914">
    <property type="entry name" value="PucR_dom"/>
</dbReference>
<evidence type="ECO:0000259" key="5">
    <source>
        <dbReference type="Pfam" id="PF17853"/>
    </source>
</evidence>
<organism evidence="6 7">
    <name type="scientific">Allosaccharopolyspora coralli</name>
    <dbReference type="NCBI Taxonomy" id="2665642"/>
    <lineage>
        <taxon>Bacteria</taxon>
        <taxon>Bacillati</taxon>
        <taxon>Actinomycetota</taxon>
        <taxon>Actinomycetes</taxon>
        <taxon>Pseudonocardiales</taxon>
        <taxon>Pseudonocardiaceae</taxon>
        <taxon>Allosaccharopolyspora</taxon>
    </lineage>
</organism>
<dbReference type="Pfam" id="PF07905">
    <property type="entry name" value="PucR"/>
    <property type="match status" value="1"/>
</dbReference>
<evidence type="ECO:0000313" key="7">
    <source>
        <dbReference type="Proteomes" id="UP000371041"/>
    </source>
</evidence>
<evidence type="ECO:0000259" key="3">
    <source>
        <dbReference type="Pfam" id="PF07905"/>
    </source>
</evidence>
<dbReference type="EMBL" id="CP045929">
    <property type="protein sequence ID" value="QGK70125.1"/>
    <property type="molecule type" value="Genomic_DNA"/>
</dbReference>
<dbReference type="InterPro" id="IPR041522">
    <property type="entry name" value="CdaR_GGDEF"/>
</dbReference>
<evidence type="ECO:0000259" key="4">
    <source>
        <dbReference type="Pfam" id="PF13556"/>
    </source>
</evidence>
<proteinExistence type="inferred from homology"/>
<accession>A0A5Q3QF25</accession>
<dbReference type="PANTHER" id="PTHR33744">
    <property type="entry name" value="CARBOHYDRATE DIACID REGULATOR"/>
    <property type="match status" value="1"/>
</dbReference>
<dbReference type="Proteomes" id="UP000371041">
    <property type="component" value="Chromosome"/>
</dbReference>